<dbReference type="KEGG" id="dpl:KGM_213650"/>
<evidence type="ECO:0000256" key="1">
    <source>
        <dbReference type="SAM" id="MobiDB-lite"/>
    </source>
</evidence>
<sequence length="94" mass="10720">MSSLSALSLTVPKSREDRVTGEVNNEDTTECLRRESVQAALGDQRRTGRTHNNNNVITSVELNLAYDTLRLDPLHYATPTTRLRPTRRTRRQNI</sequence>
<evidence type="ECO:0000313" key="3">
    <source>
        <dbReference type="Proteomes" id="UP000007151"/>
    </source>
</evidence>
<dbReference type="Proteomes" id="UP000007151">
    <property type="component" value="Unassembled WGS sequence"/>
</dbReference>
<keyword evidence="3" id="KW-1185">Reference proteome</keyword>
<protein>
    <submittedName>
        <fullName evidence="2">Uncharacterized protein</fullName>
    </submittedName>
</protein>
<name>A0A212ES37_DANPL</name>
<reference evidence="2 3" key="1">
    <citation type="journal article" date="2011" name="Cell">
        <title>The monarch butterfly genome yields insights into long-distance migration.</title>
        <authorList>
            <person name="Zhan S."/>
            <person name="Merlin C."/>
            <person name="Boore J.L."/>
            <person name="Reppert S.M."/>
        </authorList>
    </citation>
    <scope>NUCLEOTIDE SEQUENCE [LARGE SCALE GENOMIC DNA]</scope>
    <source>
        <strain evidence="2">F-2</strain>
    </source>
</reference>
<comment type="caution">
    <text evidence="2">The sequence shown here is derived from an EMBL/GenBank/DDBJ whole genome shotgun (WGS) entry which is preliminary data.</text>
</comment>
<evidence type="ECO:0000313" key="2">
    <source>
        <dbReference type="EMBL" id="OWR44316.1"/>
    </source>
</evidence>
<proteinExistence type="predicted"/>
<gene>
    <name evidence="2" type="ORF">KGM_213650</name>
</gene>
<dbReference type="AlphaFoldDB" id="A0A212ES37"/>
<organism evidence="2 3">
    <name type="scientific">Danaus plexippus plexippus</name>
    <dbReference type="NCBI Taxonomy" id="278856"/>
    <lineage>
        <taxon>Eukaryota</taxon>
        <taxon>Metazoa</taxon>
        <taxon>Ecdysozoa</taxon>
        <taxon>Arthropoda</taxon>
        <taxon>Hexapoda</taxon>
        <taxon>Insecta</taxon>
        <taxon>Pterygota</taxon>
        <taxon>Neoptera</taxon>
        <taxon>Endopterygota</taxon>
        <taxon>Lepidoptera</taxon>
        <taxon>Glossata</taxon>
        <taxon>Ditrysia</taxon>
        <taxon>Papilionoidea</taxon>
        <taxon>Nymphalidae</taxon>
        <taxon>Danainae</taxon>
        <taxon>Danaini</taxon>
        <taxon>Danaina</taxon>
        <taxon>Danaus</taxon>
        <taxon>Danaus</taxon>
    </lineage>
</organism>
<dbReference type="EMBL" id="AGBW02012867">
    <property type="protein sequence ID" value="OWR44316.1"/>
    <property type="molecule type" value="Genomic_DNA"/>
</dbReference>
<feature type="region of interest" description="Disordered" evidence="1">
    <location>
        <begin position="1"/>
        <end position="27"/>
    </location>
</feature>
<dbReference type="InParanoid" id="A0A212ES37"/>
<accession>A0A212ES37</accession>